<evidence type="ECO:0000256" key="22">
    <source>
        <dbReference type="ARBA" id="ARBA00023268"/>
    </source>
</evidence>
<comment type="pathway">
    <text evidence="2">Amino-acid biosynthesis; L-methionine biosynthesis via de novo pathway; L-homoserine from L-aspartate: step 1/3.</text>
</comment>
<comment type="pathway">
    <text evidence="4">Amino-acid biosynthesis; L-methionine biosynthesis via de novo pathway; L-homoserine from L-aspartate: step 3/3.</text>
</comment>
<dbReference type="InterPro" id="IPR001341">
    <property type="entry name" value="Asp_kinase"/>
</dbReference>
<keyword evidence="19" id="KW-0915">Sodium</keyword>
<evidence type="ECO:0000256" key="4">
    <source>
        <dbReference type="ARBA" id="ARBA00005062"/>
    </source>
</evidence>
<dbReference type="InterPro" id="IPR005106">
    <property type="entry name" value="Asp/hSer_DH_NAD-bd"/>
</dbReference>
<evidence type="ECO:0000256" key="1">
    <source>
        <dbReference type="ARBA" id="ARBA00001920"/>
    </source>
</evidence>
<name>A0A7S2SL09_9STRA</name>
<dbReference type="EMBL" id="HBHJ01024207">
    <property type="protein sequence ID" value="CAD9703123.1"/>
    <property type="molecule type" value="Transcribed_RNA"/>
</dbReference>
<keyword evidence="12" id="KW-0479">Metal-binding</keyword>
<evidence type="ECO:0000256" key="7">
    <source>
        <dbReference type="ARBA" id="ARBA00010046"/>
    </source>
</evidence>
<evidence type="ECO:0000256" key="20">
    <source>
        <dbReference type="ARBA" id="ARBA00023154"/>
    </source>
</evidence>
<keyword evidence="20" id="KW-0457">Lysine biosynthesis</keyword>
<reference evidence="28" key="1">
    <citation type="submission" date="2021-01" db="EMBL/GenBank/DDBJ databases">
        <authorList>
            <person name="Corre E."/>
            <person name="Pelletier E."/>
            <person name="Niang G."/>
            <person name="Scheremetjew M."/>
            <person name="Finn R."/>
            <person name="Kale V."/>
            <person name="Holt S."/>
            <person name="Cochrane G."/>
            <person name="Meng A."/>
            <person name="Brown T."/>
            <person name="Cohen L."/>
        </authorList>
    </citation>
    <scope>NUCLEOTIDE SEQUENCE</scope>
    <source>
        <strain evidence="28">CCMP1243</strain>
    </source>
</reference>
<keyword evidence="15" id="KW-0067">ATP-binding</keyword>
<evidence type="ECO:0000256" key="18">
    <source>
        <dbReference type="ARBA" id="ARBA00023027"/>
    </source>
</evidence>
<evidence type="ECO:0000259" key="27">
    <source>
        <dbReference type="PROSITE" id="PS51671"/>
    </source>
</evidence>
<dbReference type="Gene3D" id="3.40.1160.10">
    <property type="entry name" value="Acetylglutamate kinase-like"/>
    <property type="match status" value="1"/>
</dbReference>
<evidence type="ECO:0000256" key="17">
    <source>
        <dbReference type="ARBA" id="ARBA00023002"/>
    </source>
</evidence>
<keyword evidence="13" id="KW-0547">Nucleotide-binding</keyword>
<evidence type="ECO:0000256" key="23">
    <source>
        <dbReference type="ARBA" id="ARBA00044938"/>
    </source>
</evidence>
<comment type="function">
    <text evidence="23">Bifunctional aspartate kinase and homoserine dehydrogenase that catalyzes the first and the third steps toward the synthesis of lysine, methionine and threonine from aspartate.</text>
</comment>
<dbReference type="GO" id="GO:0009088">
    <property type="term" value="P:threonine biosynthetic process"/>
    <property type="evidence" value="ECO:0007669"/>
    <property type="project" value="UniProtKB-UniPathway"/>
</dbReference>
<evidence type="ECO:0000256" key="19">
    <source>
        <dbReference type="ARBA" id="ARBA00023053"/>
    </source>
</evidence>
<dbReference type="InterPro" id="IPR001048">
    <property type="entry name" value="Asp/Glu/Uridylate_kinase"/>
</dbReference>
<dbReference type="PROSITE" id="PS01042">
    <property type="entry name" value="HOMOSER_DHGENASE"/>
    <property type="match status" value="1"/>
</dbReference>
<evidence type="ECO:0000256" key="16">
    <source>
        <dbReference type="ARBA" id="ARBA00022857"/>
    </source>
</evidence>
<evidence type="ECO:0000256" key="24">
    <source>
        <dbReference type="ARBA" id="ARBA00048561"/>
    </source>
</evidence>
<feature type="region of interest" description="Disordered" evidence="26">
    <location>
        <begin position="781"/>
        <end position="809"/>
    </location>
</feature>
<comment type="similarity">
    <text evidence="7">In the N-terminal section; belongs to the aspartokinase family.</text>
</comment>
<protein>
    <recommendedName>
        <fullName evidence="27">ACT domain-containing protein</fullName>
    </recommendedName>
</protein>
<dbReference type="Pfam" id="PF00696">
    <property type="entry name" value="AA_kinase"/>
    <property type="match status" value="1"/>
</dbReference>
<comment type="cofactor">
    <cofactor evidence="1">
        <name>a metal cation</name>
        <dbReference type="ChEBI" id="CHEBI:25213"/>
    </cofactor>
</comment>
<dbReference type="GO" id="GO:0009090">
    <property type="term" value="P:homoserine biosynthetic process"/>
    <property type="evidence" value="ECO:0007669"/>
    <property type="project" value="TreeGrafter"/>
</dbReference>
<evidence type="ECO:0000256" key="5">
    <source>
        <dbReference type="ARBA" id="ARBA00005139"/>
    </source>
</evidence>
<dbReference type="GO" id="GO:0005524">
    <property type="term" value="F:ATP binding"/>
    <property type="evidence" value="ECO:0007669"/>
    <property type="project" value="UniProtKB-KW"/>
</dbReference>
<dbReference type="GO" id="GO:0004412">
    <property type="term" value="F:homoserine dehydrogenase activity"/>
    <property type="evidence" value="ECO:0007669"/>
    <property type="project" value="UniProtKB-EC"/>
</dbReference>
<organism evidence="28">
    <name type="scientific">Rhizochromulina marina</name>
    <dbReference type="NCBI Taxonomy" id="1034831"/>
    <lineage>
        <taxon>Eukaryota</taxon>
        <taxon>Sar</taxon>
        <taxon>Stramenopiles</taxon>
        <taxon>Ochrophyta</taxon>
        <taxon>Dictyochophyceae</taxon>
        <taxon>Rhizochromulinales</taxon>
        <taxon>Rhizochromulina</taxon>
    </lineage>
</organism>
<dbReference type="GO" id="GO:0004072">
    <property type="term" value="F:aspartate kinase activity"/>
    <property type="evidence" value="ECO:0007669"/>
    <property type="project" value="UniProtKB-EC"/>
</dbReference>
<dbReference type="Gene3D" id="3.40.50.720">
    <property type="entry name" value="NAD(P)-binding Rossmann-like Domain"/>
    <property type="match status" value="1"/>
</dbReference>
<evidence type="ECO:0000256" key="21">
    <source>
        <dbReference type="ARBA" id="ARBA00023167"/>
    </source>
</evidence>
<dbReference type="InterPro" id="IPR054352">
    <property type="entry name" value="ACT_Aspartokinase"/>
</dbReference>
<dbReference type="PANTHER" id="PTHR43070:SF5">
    <property type="entry name" value="HOMOSERINE DEHYDROGENASE"/>
    <property type="match status" value="1"/>
</dbReference>
<keyword evidence="10" id="KW-0808">Transferase</keyword>
<dbReference type="PANTHER" id="PTHR43070">
    <property type="match status" value="1"/>
</dbReference>
<proteinExistence type="inferred from homology"/>
<evidence type="ECO:0000256" key="12">
    <source>
        <dbReference type="ARBA" id="ARBA00022723"/>
    </source>
</evidence>
<feature type="domain" description="ACT" evidence="27">
    <location>
        <begin position="352"/>
        <end position="426"/>
    </location>
</feature>
<keyword evidence="17" id="KW-0560">Oxidoreductase</keyword>
<dbReference type="GO" id="GO:0009089">
    <property type="term" value="P:lysine biosynthetic process via diaminopimelate"/>
    <property type="evidence" value="ECO:0007669"/>
    <property type="project" value="UniProtKB-UniPathway"/>
</dbReference>
<dbReference type="AlphaFoldDB" id="A0A7S2SL09"/>
<dbReference type="Pfam" id="PF22468">
    <property type="entry name" value="ACT_9"/>
    <property type="match status" value="2"/>
</dbReference>
<comment type="subunit">
    <text evidence="8">Homotetramer.</text>
</comment>
<evidence type="ECO:0000256" key="14">
    <source>
        <dbReference type="ARBA" id="ARBA00022777"/>
    </source>
</evidence>
<dbReference type="NCBIfam" id="TIGR00657">
    <property type="entry name" value="asp_kinases"/>
    <property type="match status" value="1"/>
</dbReference>
<comment type="catalytic activity">
    <reaction evidence="24">
        <text>L-aspartate + ATP = 4-phospho-L-aspartate + ADP</text>
        <dbReference type="Rhea" id="RHEA:23776"/>
        <dbReference type="ChEBI" id="CHEBI:29991"/>
        <dbReference type="ChEBI" id="CHEBI:30616"/>
        <dbReference type="ChEBI" id="CHEBI:57535"/>
        <dbReference type="ChEBI" id="CHEBI:456216"/>
        <dbReference type="EC" id="2.7.2.4"/>
    </reaction>
    <physiologicalReaction direction="left-to-right" evidence="24">
        <dbReference type="Rhea" id="RHEA:23777"/>
    </physiologicalReaction>
</comment>
<keyword evidence="9" id="KW-0028">Amino-acid biosynthesis</keyword>
<dbReference type="InterPro" id="IPR049638">
    <property type="entry name" value="AK-HD"/>
</dbReference>
<dbReference type="InterPro" id="IPR001342">
    <property type="entry name" value="HDH_cat"/>
</dbReference>
<evidence type="ECO:0000256" key="2">
    <source>
        <dbReference type="ARBA" id="ARBA00004986"/>
    </source>
</evidence>
<dbReference type="Pfam" id="PF00742">
    <property type="entry name" value="Homoserine_dh"/>
    <property type="match status" value="1"/>
</dbReference>
<comment type="pathway">
    <text evidence="5">Amino-acid biosynthesis; L-threonine biosynthesis; L-threonine from L-aspartate: step 1/5.</text>
</comment>
<dbReference type="InterPro" id="IPR045865">
    <property type="entry name" value="ACT-like_dom_sf"/>
</dbReference>
<dbReference type="Gene3D" id="3.30.360.10">
    <property type="entry name" value="Dihydrodipicolinate Reductase, domain 2"/>
    <property type="match status" value="1"/>
</dbReference>
<evidence type="ECO:0000256" key="15">
    <source>
        <dbReference type="ARBA" id="ARBA00022840"/>
    </source>
</evidence>
<dbReference type="SUPFAM" id="SSF51735">
    <property type="entry name" value="NAD(P)-binding Rossmann-fold domains"/>
    <property type="match status" value="1"/>
</dbReference>
<comment type="pathway">
    <text evidence="3">Amino-acid biosynthesis; L-threonine biosynthesis; L-threonine from L-aspartate: step 3/5.</text>
</comment>
<keyword evidence="14" id="KW-0418">Kinase</keyword>
<accession>A0A7S2SL09</accession>
<dbReference type="GO" id="GO:0009086">
    <property type="term" value="P:methionine biosynthetic process"/>
    <property type="evidence" value="ECO:0007669"/>
    <property type="project" value="UniProtKB-KW"/>
</dbReference>
<dbReference type="InterPro" id="IPR019811">
    <property type="entry name" value="HDH_CS"/>
</dbReference>
<dbReference type="PIRSF" id="PIRSF000727">
    <property type="entry name" value="ThrA"/>
    <property type="match status" value="1"/>
</dbReference>
<keyword evidence="16" id="KW-0521">NADP</keyword>
<evidence type="ECO:0000256" key="26">
    <source>
        <dbReference type="SAM" id="MobiDB-lite"/>
    </source>
</evidence>
<dbReference type="UniPathway" id="UPA00050">
    <property type="reaction ID" value="UER00063"/>
</dbReference>
<dbReference type="InterPro" id="IPR002912">
    <property type="entry name" value="ACT_dom"/>
</dbReference>
<dbReference type="SUPFAM" id="SSF55347">
    <property type="entry name" value="Glyceraldehyde-3-phosphate dehydrogenase-like, C-terminal domain"/>
    <property type="match status" value="1"/>
</dbReference>
<dbReference type="CDD" id="cd04921">
    <property type="entry name" value="ACT_AKi-HSDH-ThrA-like_1"/>
    <property type="match status" value="1"/>
</dbReference>
<keyword evidence="22" id="KW-0511">Multifunctional enzyme</keyword>
<evidence type="ECO:0000256" key="3">
    <source>
        <dbReference type="ARBA" id="ARBA00005056"/>
    </source>
</evidence>
<keyword evidence="11" id="KW-0791">Threonine biosynthesis</keyword>
<evidence type="ECO:0000256" key="10">
    <source>
        <dbReference type="ARBA" id="ARBA00022679"/>
    </source>
</evidence>
<evidence type="ECO:0000256" key="9">
    <source>
        <dbReference type="ARBA" id="ARBA00022605"/>
    </source>
</evidence>
<sequence>MAAAGRDQDYADVLERIRAKHETAVDELLQAQEADRLKAVVERDLGEIRDILRAVVLTRGESETLREIISGYGELWSTQIMTALLNQNGENFHFVDARRVLRVVDTPLGTEVMWEESKALLDAVLEEAGDRNIAITGYIASTQTGGATTLKRDGSDFSASIFGRLLGASEINIWTDVDGVLSADPRRVPDAQVLPEVSYNEAIELAYFGAKVIHPKTMLPAISARIPIFIKNTFNPEASGTRIFVPSELTVLRKSCVAGFSTIDNIALVNVAGTGMIGVCGVTQRIFNVLAHANVHVQLICQASSEHSLCFAVKLSDMDRVKKELQDHFSREVSQGQLSAISTVSPCSIVAVVGDGMSSATGVSGRVFDALGKAHVNVVSIAQGCDERNISIVVHSDQTERALRAMHSAFLLSEITVSVGIIFDENDIAKNLVDLLTQRRGNIQTRFSSDLRVRGIASATKMLLSTGEPLGAADSLDASSEPVDFEKFVSHIQSDHLPHALIVDCTNNASLAQHHVSLLARGVHVVTANIHALAGPLTSYNQIMSERRLGKTHYGFEVSIAGGIPIQAMLKPIVHGGDEVTAVAAVFSSSISHVMGRIRERSAGLDSPHITFSAALAEAVSHGMTEHDPLDDIVGKDSLHKLLVMARELGLALTEEDVHVEPAVPVDELPPPTTGDGSAATRKWSVYDQVMRDKMESAASRGNVLQYVARLNRQGDASIRREEVPAESNMGQLPGGNICVCLWTHRYAHSPLVVQGPLGTPSATASGLLADILRLVSELGGRDRGPNRLRRTPSMEALATPGGSPSNKV</sequence>
<dbReference type="UniPathway" id="UPA00051">
    <property type="reaction ID" value="UER00465"/>
</dbReference>
<dbReference type="PROSITE" id="PS51671">
    <property type="entry name" value="ACT"/>
    <property type="match status" value="1"/>
</dbReference>
<keyword evidence="21" id="KW-0486">Methionine biosynthesis</keyword>
<dbReference type="SUPFAM" id="SSF53633">
    <property type="entry name" value="Carbamate kinase-like"/>
    <property type="match status" value="1"/>
</dbReference>
<evidence type="ECO:0000256" key="11">
    <source>
        <dbReference type="ARBA" id="ARBA00022697"/>
    </source>
</evidence>
<evidence type="ECO:0000256" key="25">
    <source>
        <dbReference type="ARBA" id="ARBA00048841"/>
    </source>
</evidence>
<dbReference type="FunFam" id="3.30.2130.10:FF:000001">
    <property type="entry name" value="Bifunctional aspartokinase/homoserine dehydrogenase"/>
    <property type="match status" value="1"/>
</dbReference>
<evidence type="ECO:0000256" key="8">
    <source>
        <dbReference type="ARBA" id="ARBA00011881"/>
    </source>
</evidence>
<dbReference type="InterPro" id="IPR011147">
    <property type="entry name" value="Bifunc_Aspkin/hSer_DH"/>
</dbReference>
<keyword evidence="18" id="KW-0520">NAD</keyword>
<dbReference type="InterPro" id="IPR036291">
    <property type="entry name" value="NAD(P)-bd_dom_sf"/>
</dbReference>
<dbReference type="InterPro" id="IPR036393">
    <property type="entry name" value="AceGlu_kinase-like_sf"/>
</dbReference>
<comment type="catalytic activity">
    <reaction evidence="25">
        <text>L-homoserine + NADP(+) = L-aspartate 4-semialdehyde + NADPH + H(+)</text>
        <dbReference type="Rhea" id="RHEA:15761"/>
        <dbReference type="ChEBI" id="CHEBI:15378"/>
        <dbReference type="ChEBI" id="CHEBI:57476"/>
        <dbReference type="ChEBI" id="CHEBI:57783"/>
        <dbReference type="ChEBI" id="CHEBI:58349"/>
        <dbReference type="ChEBI" id="CHEBI:537519"/>
        <dbReference type="EC" id="1.1.1.3"/>
    </reaction>
    <physiologicalReaction direction="right-to-left" evidence="25">
        <dbReference type="Rhea" id="RHEA:15763"/>
    </physiologicalReaction>
</comment>
<dbReference type="SUPFAM" id="SSF55021">
    <property type="entry name" value="ACT-like"/>
    <property type="match status" value="2"/>
</dbReference>
<evidence type="ECO:0000256" key="13">
    <source>
        <dbReference type="ARBA" id="ARBA00022741"/>
    </source>
</evidence>
<dbReference type="GO" id="GO:0046872">
    <property type="term" value="F:metal ion binding"/>
    <property type="evidence" value="ECO:0007669"/>
    <property type="project" value="UniProtKB-KW"/>
</dbReference>
<dbReference type="Pfam" id="PF03447">
    <property type="entry name" value="NAD_binding_3"/>
    <property type="match status" value="1"/>
</dbReference>
<dbReference type="UniPathway" id="UPA00034">
    <property type="reaction ID" value="UER00015"/>
</dbReference>
<evidence type="ECO:0000256" key="6">
    <source>
        <dbReference type="ARBA" id="ARBA00007952"/>
    </source>
</evidence>
<dbReference type="GO" id="GO:0050661">
    <property type="term" value="F:NADP binding"/>
    <property type="evidence" value="ECO:0007669"/>
    <property type="project" value="InterPro"/>
</dbReference>
<gene>
    <name evidence="28" type="ORF">RMAR1173_LOCUS15968</name>
</gene>
<evidence type="ECO:0000313" key="28">
    <source>
        <dbReference type="EMBL" id="CAD9703123.1"/>
    </source>
</evidence>
<dbReference type="Gene3D" id="3.30.2130.10">
    <property type="entry name" value="VC0802-like"/>
    <property type="match status" value="1"/>
</dbReference>
<comment type="similarity">
    <text evidence="6">In the C-terminal section; belongs to the homoserine dehydrogenase family.</text>
</comment>